<dbReference type="PANTHER" id="PTHR34213">
    <property type="entry name" value="NUCLEAR TRANSPORT FACTOR 2 (NTF2) FAMILY PROTEIN"/>
    <property type="match status" value="1"/>
</dbReference>
<dbReference type="PANTHER" id="PTHR34213:SF2">
    <property type="entry name" value="NUCLEAR TRANSPORT FACTOR 2 (NTF2) FAMILY PROTEIN"/>
    <property type="match status" value="1"/>
</dbReference>
<dbReference type="Proteomes" id="UP000799440">
    <property type="component" value="Unassembled WGS sequence"/>
</dbReference>
<feature type="region of interest" description="Disordered" evidence="1">
    <location>
        <begin position="1"/>
        <end position="24"/>
    </location>
</feature>
<evidence type="ECO:0000313" key="2">
    <source>
        <dbReference type="EMBL" id="KAF2749514.1"/>
    </source>
</evidence>
<name>A0A6A6VIH5_9PLEO</name>
<protein>
    <recommendedName>
        <fullName evidence="4">SnoaL-like domain-containing protein</fullName>
    </recommendedName>
</protein>
<reference evidence="2" key="1">
    <citation type="journal article" date="2020" name="Stud. Mycol.">
        <title>101 Dothideomycetes genomes: a test case for predicting lifestyles and emergence of pathogens.</title>
        <authorList>
            <person name="Haridas S."/>
            <person name="Albert R."/>
            <person name="Binder M."/>
            <person name="Bloem J."/>
            <person name="Labutti K."/>
            <person name="Salamov A."/>
            <person name="Andreopoulos B."/>
            <person name="Baker S."/>
            <person name="Barry K."/>
            <person name="Bills G."/>
            <person name="Bluhm B."/>
            <person name="Cannon C."/>
            <person name="Castanera R."/>
            <person name="Culley D."/>
            <person name="Daum C."/>
            <person name="Ezra D."/>
            <person name="Gonzalez J."/>
            <person name="Henrissat B."/>
            <person name="Kuo A."/>
            <person name="Liang C."/>
            <person name="Lipzen A."/>
            <person name="Lutzoni F."/>
            <person name="Magnuson J."/>
            <person name="Mondo S."/>
            <person name="Nolan M."/>
            <person name="Ohm R."/>
            <person name="Pangilinan J."/>
            <person name="Park H.-J."/>
            <person name="Ramirez L."/>
            <person name="Alfaro M."/>
            <person name="Sun H."/>
            <person name="Tritt A."/>
            <person name="Yoshinaga Y."/>
            <person name="Zwiers L.-H."/>
            <person name="Turgeon B."/>
            <person name="Goodwin S."/>
            <person name="Spatafora J."/>
            <person name="Crous P."/>
            <person name="Grigoriev I."/>
        </authorList>
    </citation>
    <scope>NUCLEOTIDE SEQUENCE</scope>
    <source>
        <strain evidence="2">CBS 119925</strain>
    </source>
</reference>
<accession>A0A6A6VIH5</accession>
<evidence type="ECO:0000256" key="1">
    <source>
        <dbReference type="SAM" id="MobiDB-lite"/>
    </source>
</evidence>
<sequence length="201" mass="23442">MPTTSDAPAEDFEPRQTFAHADFEPHPERSLELDARRQALVDDILALYSCDPSIERVKRYTPDAIYDDELSYADDRHRIAGQWFAMPKVFQKAVNEGYEVIRSDNEVIQFKKRSSWTFRLIPKTITIDHLITLSLDPATRDSEFMQIKYHKDQANEKEYSHEGTRFELKKFQAEATADYLPGLPELRAFEGDRRAGKRERV</sequence>
<dbReference type="EMBL" id="MU006566">
    <property type="protein sequence ID" value="KAF2749514.1"/>
    <property type="molecule type" value="Genomic_DNA"/>
</dbReference>
<evidence type="ECO:0000313" key="3">
    <source>
        <dbReference type="Proteomes" id="UP000799440"/>
    </source>
</evidence>
<proteinExistence type="predicted"/>
<organism evidence="2 3">
    <name type="scientific">Sporormia fimetaria CBS 119925</name>
    <dbReference type="NCBI Taxonomy" id="1340428"/>
    <lineage>
        <taxon>Eukaryota</taxon>
        <taxon>Fungi</taxon>
        <taxon>Dikarya</taxon>
        <taxon>Ascomycota</taxon>
        <taxon>Pezizomycotina</taxon>
        <taxon>Dothideomycetes</taxon>
        <taxon>Pleosporomycetidae</taxon>
        <taxon>Pleosporales</taxon>
        <taxon>Sporormiaceae</taxon>
        <taxon>Sporormia</taxon>
    </lineage>
</organism>
<dbReference type="AlphaFoldDB" id="A0A6A6VIH5"/>
<evidence type="ECO:0008006" key="4">
    <source>
        <dbReference type="Google" id="ProtNLM"/>
    </source>
</evidence>
<dbReference type="OrthoDB" id="2400485at2759"/>
<keyword evidence="3" id="KW-1185">Reference proteome</keyword>
<gene>
    <name evidence="2" type="ORF">M011DRAFT_398392</name>
</gene>